<dbReference type="GO" id="GO:0022857">
    <property type="term" value="F:transmembrane transporter activity"/>
    <property type="evidence" value="ECO:0007669"/>
    <property type="project" value="InterPro"/>
</dbReference>
<keyword evidence="5 6" id="KW-0472">Membrane</keyword>
<dbReference type="InterPro" id="IPR050367">
    <property type="entry name" value="APC_superfamily"/>
</dbReference>
<dbReference type="PANTHER" id="PTHR42770:SF11">
    <property type="entry name" value="INNER MEMBRANE TRANSPORT PROTEIN YBAT"/>
    <property type="match status" value="1"/>
</dbReference>
<dbReference type="KEGG" id="nag:AArcMg_0569"/>
<dbReference type="Pfam" id="PF13520">
    <property type="entry name" value="AA_permease_2"/>
    <property type="match status" value="1"/>
</dbReference>
<keyword evidence="4 6" id="KW-1133">Transmembrane helix</keyword>
<dbReference type="InterPro" id="IPR002293">
    <property type="entry name" value="AA/rel_permease1"/>
</dbReference>
<evidence type="ECO:0000256" key="5">
    <source>
        <dbReference type="ARBA" id="ARBA00023136"/>
    </source>
</evidence>
<organism evidence="7 8">
    <name type="scientific">Natrarchaeobaculum sulfurireducens</name>
    <dbReference type="NCBI Taxonomy" id="2044521"/>
    <lineage>
        <taxon>Archaea</taxon>
        <taxon>Methanobacteriati</taxon>
        <taxon>Methanobacteriota</taxon>
        <taxon>Stenosarchaea group</taxon>
        <taxon>Halobacteria</taxon>
        <taxon>Halobacteriales</taxon>
        <taxon>Natrialbaceae</taxon>
        <taxon>Natrarchaeobaculum</taxon>
    </lineage>
</organism>
<evidence type="ECO:0000256" key="2">
    <source>
        <dbReference type="ARBA" id="ARBA00022475"/>
    </source>
</evidence>
<dbReference type="GO" id="GO:0005886">
    <property type="term" value="C:plasma membrane"/>
    <property type="evidence" value="ECO:0007669"/>
    <property type="project" value="UniProtKB-SubCell"/>
</dbReference>
<gene>
    <name evidence="7" type="ORF">AArcMg_0569</name>
</gene>
<feature type="transmembrane region" description="Helical" evidence="6">
    <location>
        <begin position="221"/>
        <end position="245"/>
    </location>
</feature>
<evidence type="ECO:0000256" key="1">
    <source>
        <dbReference type="ARBA" id="ARBA00004651"/>
    </source>
</evidence>
<keyword evidence="3 6" id="KW-0812">Transmembrane</keyword>
<evidence type="ECO:0000313" key="8">
    <source>
        <dbReference type="Proteomes" id="UP000258613"/>
    </source>
</evidence>
<feature type="transmembrane region" description="Helical" evidence="6">
    <location>
        <begin position="257"/>
        <end position="281"/>
    </location>
</feature>
<evidence type="ECO:0000256" key="4">
    <source>
        <dbReference type="ARBA" id="ARBA00022989"/>
    </source>
</evidence>
<name>A0A346PM47_9EURY</name>
<reference evidence="8" key="1">
    <citation type="submission" date="2018-02" db="EMBL/GenBank/DDBJ databases">
        <title>Phenotypic and genomic properties of facultatively anaerobic sulfur-reducing natronoarchaea from hypersaline soda lakes.</title>
        <authorList>
            <person name="Sorokin D.Y."/>
            <person name="Kublanov I.V."/>
            <person name="Roman P."/>
            <person name="Sinninghe Damste J.S."/>
            <person name="Golyshin P.N."/>
            <person name="Rojo D."/>
            <person name="Ciordia S."/>
            <person name="Mena M.D.C."/>
            <person name="Ferrer M."/>
            <person name="Messina E."/>
            <person name="Smedile F."/>
            <person name="La Spada G."/>
            <person name="La Cono V."/>
            <person name="Yakimov M.M."/>
        </authorList>
    </citation>
    <scope>NUCLEOTIDE SEQUENCE [LARGE SCALE GENOMIC DNA]</scope>
    <source>
        <strain evidence="8">AArc-Mg</strain>
    </source>
</reference>
<dbReference type="PIRSF" id="PIRSF006060">
    <property type="entry name" value="AA_transporter"/>
    <property type="match status" value="1"/>
</dbReference>
<sequence length="471" mass="48167">MIVWSELNVVMSSDSSVAATSSVDSAEDVELERTVGLLGALTIGVGTMIGAGIFVFPGLAAGTAGPAASASFAIGAVIALLVALPTSELATAMPKSGGGYYFISRGMGAVFGAVVGISLWLGLVFASAFYLVGLGEYAVASLAEAGVPVGGRTLVAPLGVVVGIGLTAMSIRGTENVESLQNVVVGVLLFLLSGFLAYGLLDAAGLFGATTVPETFAPQGYAPVLTTAALVFTSYLGFAQVATVAGEIEDPGRNLPLAMVGSVVLVGTFYVVTIFVATSALGSDVLAAAGETAIVEVAREFFGLPGAIAILIAGLLATLSSANASILSASRALYAVSRDRLVPTAAGRVNLRYGTPHVALALVGGPVVVLVATGQTELLAEVANFLHLVMYGLICIALVAIRRSDPDWYEPSFRTPGYPFVPILGAVSSFGLILFMQRSAQLIGLAVMIIALVWYGYYARDVRLKGVVDDE</sequence>
<keyword evidence="8" id="KW-1185">Reference proteome</keyword>
<feature type="transmembrane region" description="Helical" evidence="6">
    <location>
        <begin position="417"/>
        <end position="436"/>
    </location>
</feature>
<evidence type="ECO:0000313" key="7">
    <source>
        <dbReference type="EMBL" id="AXR80592.1"/>
    </source>
</evidence>
<feature type="transmembrane region" description="Helical" evidence="6">
    <location>
        <begin position="68"/>
        <end position="87"/>
    </location>
</feature>
<keyword evidence="2" id="KW-1003">Cell membrane</keyword>
<feature type="transmembrane region" description="Helical" evidence="6">
    <location>
        <begin position="358"/>
        <end position="376"/>
    </location>
</feature>
<feature type="transmembrane region" description="Helical" evidence="6">
    <location>
        <begin position="35"/>
        <end position="56"/>
    </location>
</feature>
<dbReference type="AlphaFoldDB" id="A0A346PM47"/>
<protein>
    <submittedName>
        <fullName evidence="7">Amino acid permease</fullName>
    </submittedName>
</protein>
<feature type="transmembrane region" description="Helical" evidence="6">
    <location>
        <begin position="442"/>
        <end position="458"/>
    </location>
</feature>
<evidence type="ECO:0000256" key="3">
    <source>
        <dbReference type="ARBA" id="ARBA00022692"/>
    </source>
</evidence>
<feature type="transmembrane region" description="Helical" evidence="6">
    <location>
        <begin position="382"/>
        <end position="401"/>
    </location>
</feature>
<feature type="transmembrane region" description="Helical" evidence="6">
    <location>
        <begin position="183"/>
        <end position="201"/>
    </location>
</feature>
<proteinExistence type="predicted"/>
<evidence type="ECO:0000256" key="6">
    <source>
        <dbReference type="SAM" id="Phobius"/>
    </source>
</evidence>
<dbReference type="EMBL" id="CP027033">
    <property type="protein sequence ID" value="AXR80592.1"/>
    <property type="molecule type" value="Genomic_DNA"/>
</dbReference>
<dbReference type="PANTHER" id="PTHR42770">
    <property type="entry name" value="AMINO ACID TRANSPORTER-RELATED"/>
    <property type="match status" value="1"/>
</dbReference>
<dbReference type="Gene3D" id="1.20.1740.10">
    <property type="entry name" value="Amino acid/polyamine transporter I"/>
    <property type="match status" value="1"/>
</dbReference>
<feature type="transmembrane region" description="Helical" evidence="6">
    <location>
        <begin position="301"/>
        <end position="322"/>
    </location>
</feature>
<feature type="transmembrane region" description="Helical" evidence="6">
    <location>
        <begin position="153"/>
        <end position="171"/>
    </location>
</feature>
<comment type="subcellular location">
    <subcellularLocation>
        <location evidence="1">Cell membrane</location>
        <topology evidence="1">Multi-pass membrane protein</topology>
    </subcellularLocation>
</comment>
<accession>A0A346PM47</accession>
<dbReference type="Proteomes" id="UP000258613">
    <property type="component" value="Chromosome"/>
</dbReference>
<feature type="transmembrane region" description="Helical" evidence="6">
    <location>
        <begin position="108"/>
        <end position="133"/>
    </location>
</feature>